<dbReference type="PANTHER" id="PTHR24321">
    <property type="entry name" value="DEHYDROGENASES, SHORT CHAIN"/>
    <property type="match status" value="1"/>
</dbReference>
<protein>
    <submittedName>
        <fullName evidence="3">SDR family NAD(P)-dependent oxidoreductase</fullName>
    </submittedName>
</protein>
<dbReference type="CDD" id="cd05233">
    <property type="entry name" value="SDR_c"/>
    <property type="match status" value="1"/>
</dbReference>
<keyword evidence="4" id="KW-1185">Reference proteome</keyword>
<dbReference type="InterPro" id="IPR020904">
    <property type="entry name" value="Sc_DH/Rdtase_CS"/>
</dbReference>
<dbReference type="InterPro" id="IPR036291">
    <property type="entry name" value="NAD(P)-bd_dom_sf"/>
</dbReference>
<sequence>MPDLDGRVAVVTGGSRGIGRAIVHRLRAEGARVASLDVTPPDATESFDAADLHLDADVTDERAVAEAVERATTELEAAPTILVNNAGVNAYFDAAEMTSAQWDDFFALDLKACWITARALLPAMRAARQGAVVNVASIHATLTQPGRFPYAAAKAGILGLTRSLALDEGPNGIRANAVCPGLVDTQLSREGFARDGHGVTVESLASEHPVGRVGTPLDIAELVVFLASDARAGFITGAAIPIDGGVGVRLS</sequence>
<dbReference type="PANTHER" id="PTHR24321:SF8">
    <property type="entry name" value="ESTRADIOL 17-BETA-DEHYDROGENASE 8-RELATED"/>
    <property type="match status" value="1"/>
</dbReference>
<dbReference type="Proteomes" id="UP001284601">
    <property type="component" value="Unassembled WGS sequence"/>
</dbReference>
<evidence type="ECO:0000256" key="2">
    <source>
        <dbReference type="ARBA" id="ARBA00023002"/>
    </source>
</evidence>
<name>A0ABU4HTJ0_9ACTN</name>
<keyword evidence="2" id="KW-0560">Oxidoreductase</keyword>
<organism evidence="3 4">
    <name type="scientific">Conexibacter stalactiti</name>
    <dbReference type="NCBI Taxonomy" id="1940611"/>
    <lineage>
        <taxon>Bacteria</taxon>
        <taxon>Bacillati</taxon>
        <taxon>Actinomycetota</taxon>
        <taxon>Thermoleophilia</taxon>
        <taxon>Solirubrobacterales</taxon>
        <taxon>Conexibacteraceae</taxon>
        <taxon>Conexibacter</taxon>
    </lineage>
</organism>
<dbReference type="PRINTS" id="PR00080">
    <property type="entry name" value="SDRFAMILY"/>
</dbReference>
<reference evidence="4" key="1">
    <citation type="submission" date="2023-07" db="EMBL/GenBank/DDBJ databases">
        <title>Conexibacter stalactiti sp. nov., isolated from stalactites in a lava cave and emended description of the genus Conexibacter.</title>
        <authorList>
            <person name="Lee S.D."/>
        </authorList>
    </citation>
    <scope>NUCLEOTIDE SEQUENCE [LARGE SCALE GENOMIC DNA]</scope>
    <source>
        <strain evidence="4">KCTC 39840</strain>
    </source>
</reference>
<dbReference type="EMBL" id="JAWSTH010000060">
    <property type="protein sequence ID" value="MDW5596606.1"/>
    <property type="molecule type" value="Genomic_DNA"/>
</dbReference>
<proteinExistence type="inferred from homology"/>
<dbReference type="Gene3D" id="3.40.50.720">
    <property type="entry name" value="NAD(P)-binding Rossmann-like Domain"/>
    <property type="match status" value="1"/>
</dbReference>
<comment type="similarity">
    <text evidence="1">Belongs to the short-chain dehydrogenases/reductases (SDR) family.</text>
</comment>
<gene>
    <name evidence="3" type="ORF">R7226_19825</name>
</gene>
<dbReference type="InterPro" id="IPR002347">
    <property type="entry name" value="SDR_fam"/>
</dbReference>
<dbReference type="RefSeq" id="WP_318599042.1">
    <property type="nucleotide sequence ID" value="NZ_JAWSTH010000060.1"/>
</dbReference>
<dbReference type="PRINTS" id="PR00081">
    <property type="entry name" value="GDHRDH"/>
</dbReference>
<evidence type="ECO:0000313" key="4">
    <source>
        <dbReference type="Proteomes" id="UP001284601"/>
    </source>
</evidence>
<evidence type="ECO:0000313" key="3">
    <source>
        <dbReference type="EMBL" id="MDW5596606.1"/>
    </source>
</evidence>
<evidence type="ECO:0000256" key="1">
    <source>
        <dbReference type="ARBA" id="ARBA00006484"/>
    </source>
</evidence>
<dbReference type="PROSITE" id="PS00061">
    <property type="entry name" value="ADH_SHORT"/>
    <property type="match status" value="1"/>
</dbReference>
<dbReference type="Pfam" id="PF13561">
    <property type="entry name" value="adh_short_C2"/>
    <property type="match status" value="1"/>
</dbReference>
<dbReference type="SUPFAM" id="SSF51735">
    <property type="entry name" value="NAD(P)-binding Rossmann-fold domains"/>
    <property type="match status" value="1"/>
</dbReference>
<comment type="caution">
    <text evidence="3">The sequence shown here is derived from an EMBL/GenBank/DDBJ whole genome shotgun (WGS) entry which is preliminary data.</text>
</comment>
<accession>A0ABU4HTJ0</accession>